<reference evidence="1" key="1">
    <citation type="submission" date="2016-10" db="EMBL/GenBank/DDBJ databases">
        <title>Sequence of Gallionella enrichment culture.</title>
        <authorList>
            <person name="Poehlein A."/>
            <person name="Muehling M."/>
            <person name="Daniel R."/>
        </authorList>
    </citation>
    <scope>NUCLEOTIDE SEQUENCE</scope>
</reference>
<dbReference type="AlphaFoldDB" id="A0A1J5PJL0"/>
<dbReference type="EMBL" id="MLJW01005746">
    <property type="protein sequence ID" value="OIQ67724.1"/>
    <property type="molecule type" value="Genomic_DNA"/>
</dbReference>
<sequence>MVEHYGRYAFDNAKFIILNFALGGGYPNGVNKIKKPYFGISQSTVDTIKAGQAKVLVDWVLVTKKAN</sequence>
<accession>A0A1J5PJL0</accession>
<name>A0A1J5PJL0_9ZZZZ</name>
<gene>
    <name evidence="1" type="ORF">GALL_506950</name>
</gene>
<organism evidence="1">
    <name type="scientific">mine drainage metagenome</name>
    <dbReference type="NCBI Taxonomy" id="410659"/>
    <lineage>
        <taxon>unclassified sequences</taxon>
        <taxon>metagenomes</taxon>
        <taxon>ecological metagenomes</taxon>
    </lineage>
</organism>
<proteinExistence type="predicted"/>
<comment type="caution">
    <text evidence="1">The sequence shown here is derived from an EMBL/GenBank/DDBJ whole genome shotgun (WGS) entry which is preliminary data.</text>
</comment>
<protein>
    <submittedName>
        <fullName evidence="1">Uncharacterized protein</fullName>
    </submittedName>
</protein>
<evidence type="ECO:0000313" key="1">
    <source>
        <dbReference type="EMBL" id="OIQ67724.1"/>
    </source>
</evidence>